<dbReference type="PANTHER" id="PTHR31912:SF34">
    <property type="entry name" value="NOTOCHORD-RELATED PROTEIN"/>
    <property type="match status" value="1"/>
</dbReference>
<dbReference type="EMBL" id="JAEPRD010000463">
    <property type="protein sequence ID" value="KAG2191191.1"/>
    <property type="molecule type" value="Genomic_DNA"/>
</dbReference>
<dbReference type="Proteomes" id="UP000603453">
    <property type="component" value="Unassembled WGS sequence"/>
</dbReference>
<gene>
    <name evidence="1" type="ORF">INT47_005852</name>
</gene>
<keyword evidence="2" id="KW-1185">Reference proteome</keyword>
<reference evidence="1" key="1">
    <citation type="submission" date="2020-12" db="EMBL/GenBank/DDBJ databases">
        <title>Metabolic potential, ecology and presence of endohyphal bacteria is reflected in genomic diversity of Mucoromycotina.</title>
        <authorList>
            <person name="Muszewska A."/>
            <person name="Okrasinska A."/>
            <person name="Steczkiewicz K."/>
            <person name="Drgas O."/>
            <person name="Orlowska M."/>
            <person name="Perlinska-Lenart U."/>
            <person name="Aleksandrzak-Piekarczyk T."/>
            <person name="Szatraj K."/>
            <person name="Zielenkiewicz U."/>
            <person name="Pilsyk S."/>
            <person name="Malc E."/>
            <person name="Mieczkowski P."/>
            <person name="Kruszewska J.S."/>
            <person name="Biernat P."/>
            <person name="Pawlowska J."/>
        </authorList>
    </citation>
    <scope>NUCLEOTIDE SEQUENCE</scope>
    <source>
        <strain evidence="1">WA0000017839</strain>
    </source>
</reference>
<dbReference type="PANTHER" id="PTHR31912">
    <property type="entry name" value="IP13529P"/>
    <property type="match status" value="1"/>
</dbReference>
<dbReference type="OrthoDB" id="2262863at2759"/>
<evidence type="ECO:0000313" key="1">
    <source>
        <dbReference type="EMBL" id="KAG2191191.1"/>
    </source>
</evidence>
<accession>A0A8H7QGS9</accession>
<sequence length="951" mass="108766">MSNDGNTSAVPVEIIDDADDNMVYTDSASAEIDFTMEDPSSITDVYVDDDLESNDEMIVENTAEYEDDFDPLFESDGETEDEDKVDDMQYFDDYRNLTNVILPLSARINSATTVANEGSLPGINQIQQTIHSENEDFLPLDSTDLSSERSMKKIMNAMTLLLELKEKDSTLKMPADDSIFNYQRRMKNRIPVFKTTEHTGVNKKTGKNHSFFMNKPSEYMKHIIADPRQAPKVTALPDETTGELISLQQGEKWRKHVMFQHPMLTTSAGQDLWIGDVVEIPGTHSFGRCFLLIARFFTKKHSDKYLPYARGYQVIPGVSFNNALVSGAPISQKDFGVSIDMVDILVDHVGRPIDKTAKNYRKGGCSIQKIDQNIFHVVDDQLTSNQFDLWYDRSFFERYKRRKPDNTLMKVINAPVIAFSDDTSGNRSKQYNKYDGFFMVPAAMSFEERSARQNHFFICTSNKNLSAVEMLPPIVDDLYLLEKGIEIKCLIPTPANPNKRRKDNFVGLDPIVHDDHLKRTKSLLRQFCDAPVGTEEYDLGNRLSCSKNGSEELLRLESFDATLDTPVELLHCVSLGVMRYLVTLLIKFNILNQEQKNRIQSCLDDYRASKAFSRTFRNEMRHCGSFVGRDSKQLMQVLPLVLRTVFGYDNNRLEPVIASFVCLGRFSSLVYVRQVLSNSDTYINYVKYSCSELVSSLLVLDNHAIDLHITNPSKISLKPKVHLLTHLNEDIIRFGCALLYETEKGEQFNKFIREHLFLTNRQITSRDVAVRFGKQFIFRFIYNGDTFLVSTKKRGEENKIHGTQAGYLIAKLKENHPEFDKQFLKVDKMRTTTLIISRPRLYVMRNQPYLPAPCQQSALNDIMLPFVLTVEKNVVVFEDRLTGEIPWNDSFELIEVLDMETQFPAIPGGRLINVSKFGSFWCMLKHFHTCHSHSSMVAYFSGYKIQVASGT</sequence>
<proteinExistence type="predicted"/>
<comment type="caution">
    <text evidence="1">The sequence shown here is derived from an EMBL/GenBank/DDBJ whole genome shotgun (WGS) entry which is preliminary data.</text>
</comment>
<evidence type="ECO:0000313" key="2">
    <source>
        <dbReference type="Proteomes" id="UP000603453"/>
    </source>
</evidence>
<name>A0A8H7QGS9_9FUNG</name>
<organism evidence="1 2">
    <name type="scientific">Mucor saturninus</name>
    <dbReference type="NCBI Taxonomy" id="64648"/>
    <lineage>
        <taxon>Eukaryota</taxon>
        <taxon>Fungi</taxon>
        <taxon>Fungi incertae sedis</taxon>
        <taxon>Mucoromycota</taxon>
        <taxon>Mucoromycotina</taxon>
        <taxon>Mucoromycetes</taxon>
        <taxon>Mucorales</taxon>
        <taxon>Mucorineae</taxon>
        <taxon>Mucoraceae</taxon>
        <taxon>Mucor</taxon>
    </lineage>
</organism>
<protein>
    <submittedName>
        <fullName evidence="1">Uncharacterized protein</fullName>
    </submittedName>
</protein>
<dbReference type="AlphaFoldDB" id="A0A8H7QGS9"/>